<dbReference type="PANTHER" id="PTHR11733:SF133">
    <property type="entry name" value="PHOSPHATE-REGULATING NEUTRAL ENDOPEPTIDASE PHEX"/>
    <property type="match status" value="1"/>
</dbReference>
<protein>
    <submittedName>
        <fullName evidence="3">Peptidase_M13 domain-containing protein</fullName>
    </submittedName>
</protein>
<dbReference type="WBParaSite" id="Hba_20965">
    <property type="protein sequence ID" value="Hba_20965"/>
    <property type="gene ID" value="Hba_20965"/>
</dbReference>
<dbReference type="PROSITE" id="PS51885">
    <property type="entry name" value="NEPRILYSIN"/>
    <property type="match status" value="1"/>
</dbReference>
<dbReference type="PANTHER" id="PTHR11733">
    <property type="entry name" value="ZINC METALLOPROTEASE FAMILY M13 NEPRILYSIN-RELATED"/>
    <property type="match status" value="1"/>
</dbReference>
<name>A0A1I7XT20_HETBA</name>
<dbReference type="SUPFAM" id="SSF55486">
    <property type="entry name" value="Metalloproteases ('zincins'), catalytic domain"/>
    <property type="match status" value="1"/>
</dbReference>
<dbReference type="GO" id="GO:0016485">
    <property type="term" value="P:protein processing"/>
    <property type="evidence" value="ECO:0007669"/>
    <property type="project" value="TreeGrafter"/>
</dbReference>
<evidence type="ECO:0000259" key="1">
    <source>
        <dbReference type="Pfam" id="PF01431"/>
    </source>
</evidence>
<dbReference type="AlphaFoldDB" id="A0A1I7XT20"/>
<dbReference type="InterPro" id="IPR000718">
    <property type="entry name" value="Peptidase_M13"/>
</dbReference>
<dbReference type="InterPro" id="IPR018497">
    <property type="entry name" value="Peptidase_M13_C"/>
</dbReference>
<proteinExistence type="predicted"/>
<sequence>MWYRDWVDSKPALSSTPIHNYERNLVQVPFDAVRAPIADTDQTDLASYASVGSIIGHEITHAFDEQGKLHGPTGNLGEEWWSKESKRRFAEKEQCFINQYSRITGADDDNEARKSLYENIADNVGMEVAFKAWRKYGDHSYNRVPGLDLTPEQLFFVGYAQSWCALKSKQQRGVHMEEKTRVIGTMQNSVAFASAYSCPVNSTMNPSLKCILW</sequence>
<evidence type="ECO:0000313" key="3">
    <source>
        <dbReference type="WBParaSite" id="Hba_20965"/>
    </source>
</evidence>
<reference evidence="3" key="1">
    <citation type="submission" date="2016-11" db="UniProtKB">
        <authorList>
            <consortium name="WormBaseParasite"/>
        </authorList>
    </citation>
    <scope>IDENTIFICATION</scope>
</reference>
<dbReference type="PRINTS" id="PR00786">
    <property type="entry name" value="NEPRILYSIN"/>
</dbReference>
<dbReference type="Gene3D" id="3.40.390.10">
    <property type="entry name" value="Collagenase (Catalytic Domain)"/>
    <property type="match status" value="1"/>
</dbReference>
<keyword evidence="2" id="KW-1185">Reference proteome</keyword>
<dbReference type="GO" id="GO:0004222">
    <property type="term" value="F:metalloendopeptidase activity"/>
    <property type="evidence" value="ECO:0007669"/>
    <property type="project" value="InterPro"/>
</dbReference>
<organism evidence="2 3">
    <name type="scientific">Heterorhabditis bacteriophora</name>
    <name type="common">Entomopathogenic nematode worm</name>
    <dbReference type="NCBI Taxonomy" id="37862"/>
    <lineage>
        <taxon>Eukaryota</taxon>
        <taxon>Metazoa</taxon>
        <taxon>Ecdysozoa</taxon>
        <taxon>Nematoda</taxon>
        <taxon>Chromadorea</taxon>
        <taxon>Rhabditida</taxon>
        <taxon>Rhabditina</taxon>
        <taxon>Rhabditomorpha</taxon>
        <taxon>Strongyloidea</taxon>
        <taxon>Heterorhabditidae</taxon>
        <taxon>Heterorhabditis</taxon>
    </lineage>
</organism>
<evidence type="ECO:0000313" key="2">
    <source>
        <dbReference type="Proteomes" id="UP000095283"/>
    </source>
</evidence>
<accession>A0A1I7XT20</accession>
<dbReference type="InterPro" id="IPR024079">
    <property type="entry name" value="MetalloPept_cat_dom_sf"/>
</dbReference>
<feature type="domain" description="Peptidase M13 C-terminal" evidence="1">
    <location>
        <begin position="21"/>
        <end position="210"/>
    </location>
</feature>
<dbReference type="GO" id="GO:0005886">
    <property type="term" value="C:plasma membrane"/>
    <property type="evidence" value="ECO:0007669"/>
    <property type="project" value="TreeGrafter"/>
</dbReference>
<dbReference type="Proteomes" id="UP000095283">
    <property type="component" value="Unplaced"/>
</dbReference>
<dbReference type="Pfam" id="PF01431">
    <property type="entry name" value="Peptidase_M13"/>
    <property type="match status" value="1"/>
</dbReference>